<evidence type="ECO:0000256" key="1">
    <source>
        <dbReference type="ARBA" id="ARBA00022664"/>
    </source>
</evidence>
<feature type="domain" description="MORF/ORRM1/DAG-like MORF" evidence="3">
    <location>
        <begin position="89"/>
        <end position="177"/>
    </location>
</feature>
<evidence type="ECO:0000313" key="5">
    <source>
        <dbReference type="EnsemblPlants" id="AES63221"/>
    </source>
</evidence>
<dbReference type="PANTHER" id="PTHR31346">
    <property type="entry name" value="MULTIPLE ORGANELLAR RNA EDITING FACTOR 2, CHLOROPLASTIC-RELATED-RELATED"/>
    <property type="match status" value="1"/>
</dbReference>
<keyword evidence="2" id="KW-0809">Transit peptide</keyword>
<dbReference type="Pfam" id="PF21864">
    <property type="entry name" value="MORF_dom"/>
    <property type="match status" value="1"/>
</dbReference>
<evidence type="ECO:0000313" key="6">
    <source>
        <dbReference type="Proteomes" id="UP000002051"/>
    </source>
</evidence>
<reference evidence="4 6" key="1">
    <citation type="journal article" date="2011" name="Nature">
        <title>The Medicago genome provides insight into the evolution of rhizobial symbioses.</title>
        <authorList>
            <person name="Young N.D."/>
            <person name="Debelle F."/>
            <person name="Oldroyd G.E."/>
            <person name="Geurts R."/>
            <person name="Cannon S.B."/>
            <person name="Udvardi M.K."/>
            <person name="Benedito V.A."/>
            <person name="Mayer K.F."/>
            <person name="Gouzy J."/>
            <person name="Schoof H."/>
            <person name="Van de Peer Y."/>
            <person name="Proost S."/>
            <person name="Cook D.R."/>
            <person name="Meyers B.C."/>
            <person name="Spannagl M."/>
            <person name="Cheung F."/>
            <person name="De Mita S."/>
            <person name="Krishnakumar V."/>
            <person name="Gundlach H."/>
            <person name="Zhou S."/>
            <person name="Mudge J."/>
            <person name="Bharti A.K."/>
            <person name="Murray J.D."/>
            <person name="Naoumkina M.A."/>
            <person name="Rosen B."/>
            <person name="Silverstein K.A."/>
            <person name="Tang H."/>
            <person name="Rombauts S."/>
            <person name="Zhao P.X."/>
            <person name="Zhou P."/>
            <person name="Barbe V."/>
            <person name="Bardou P."/>
            <person name="Bechner M."/>
            <person name="Bellec A."/>
            <person name="Berger A."/>
            <person name="Berges H."/>
            <person name="Bidwell S."/>
            <person name="Bisseling T."/>
            <person name="Choisne N."/>
            <person name="Couloux A."/>
            <person name="Denny R."/>
            <person name="Deshpande S."/>
            <person name="Dai X."/>
            <person name="Doyle J.J."/>
            <person name="Dudez A.M."/>
            <person name="Farmer A.D."/>
            <person name="Fouteau S."/>
            <person name="Franken C."/>
            <person name="Gibelin C."/>
            <person name="Gish J."/>
            <person name="Goldstein S."/>
            <person name="Gonzalez A.J."/>
            <person name="Green P.J."/>
            <person name="Hallab A."/>
            <person name="Hartog M."/>
            <person name="Hua A."/>
            <person name="Humphray S.J."/>
            <person name="Jeong D.H."/>
            <person name="Jing Y."/>
            <person name="Jocker A."/>
            <person name="Kenton S.M."/>
            <person name="Kim D.J."/>
            <person name="Klee K."/>
            <person name="Lai H."/>
            <person name="Lang C."/>
            <person name="Lin S."/>
            <person name="Macmil S.L."/>
            <person name="Magdelenat G."/>
            <person name="Matthews L."/>
            <person name="McCorrison J."/>
            <person name="Monaghan E.L."/>
            <person name="Mun J.H."/>
            <person name="Najar F.Z."/>
            <person name="Nicholson C."/>
            <person name="Noirot C."/>
            <person name="O'Bleness M."/>
            <person name="Paule C.R."/>
            <person name="Poulain J."/>
            <person name="Prion F."/>
            <person name="Qin B."/>
            <person name="Qu C."/>
            <person name="Retzel E.F."/>
            <person name="Riddle C."/>
            <person name="Sallet E."/>
            <person name="Samain S."/>
            <person name="Samson N."/>
            <person name="Sanders I."/>
            <person name="Saurat O."/>
            <person name="Scarpelli C."/>
            <person name="Schiex T."/>
            <person name="Segurens B."/>
            <person name="Severin A.J."/>
            <person name="Sherrier D.J."/>
            <person name="Shi R."/>
            <person name="Sims S."/>
            <person name="Singer S.R."/>
            <person name="Sinharoy S."/>
            <person name="Sterck L."/>
            <person name="Viollet A."/>
            <person name="Wang B.B."/>
            <person name="Wang K."/>
            <person name="Wang M."/>
            <person name="Wang X."/>
            <person name="Warfsmann J."/>
            <person name="Weissenbach J."/>
            <person name="White D.D."/>
            <person name="White J.D."/>
            <person name="Wiley G.B."/>
            <person name="Wincker P."/>
            <person name="Xing Y."/>
            <person name="Yang L."/>
            <person name="Yao Z."/>
            <person name="Ying F."/>
            <person name="Zhai J."/>
            <person name="Zhou L."/>
            <person name="Zuber A."/>
            <person name="Denarie J."/>
            <person name="Dixon R.A."/>
            <person name="May G.D."/>
            <person name="Schwartz D.C."/>
            <person name="Rogers J."/>
            <person name="Quetier F."/>
            <person name="Town C.D."/>
            <person name="Roe B.A."/>
        </authorList>
    </citation>
    <scope>NUCLEOTIDE SEQUENCE [LARGE SCALE GENOMIC DNA]</scope>
    <source>
        <strain evidence="4">A17</strain>
        <strain evidence="5 6">cv. Jemalong A17</strain>
    </source>
</reference>
<organism evidence="4 6">
    <name type="scientific">Medicago truncatula</name>
    <name type="common">Barrel medic</name>
    <name type="synonym">Medicago tribuloides</name>
    <dbReference type="NCBI Taxonomy" id="3880"/>
    <lineage>
        <taxon>Eukaryota</taxon>
        <taxon>Viridiplantae</taxon>
        <taxon>Streptophyta</taxon>
        <taxon>Embryophyta</taxon>
        <taxon>Tracheophyta</taxon>
        <taxon>Spermatophyta</taxon>
        <taxon>Magnoliopsida</taxon>
        <taxon>eudicotyledons</taxon>
        <taxon>Gunneridae</taxon>
        <taxon>Pentapetalae</taxon>
        <taxon>rosids</taxon>
        <taxon>fabids</taxon>
        <taxon>Fabales</taxon>
        <taxon>Fabaceae</taxon>
        <taxon>Papilionoideae</taxon>
        <taxon>50 kb inversion clade</taxon>
        <taxon>NPAAA clade</taxon>
        <taxon>Hologalegina</taxon>
        <taxon>IRL clade</taxon>
        <taxon>Trifolieae</taxon>
        <taxon>Medicago</taxon>
    </lineage>
</organism>
<dbReference type="PaxDb" id="3880-AES63221"/>
<keyword evidence="6" id="KW-1185">Reference proteome</keyword>
<dbReference type="Gene3D" id="3.30.70.80">
    <property type="entry name" value="Peptidase S8 propeptide/proteinase inhibitor I9"/>
    <property type="match status" value="1"/>
</dbReference>
<gene>
    <name evidence="5" type="primary">11433854</name>
    <name evidence="4" type="ordered locus">MTR_2g006240</name>
</gene>
<protein>
    <submittedName>
        <fullName evidence="4">Plastid developmental protein DAG, putative</fullName>
    </submittedName>
</protein>
<reference evidence="4 6" key="2">
    <citation type="journal article" date="2014" name="BMC Genomics">
        <title>An improved genome release (version Mt4.0) for the model legume Medicago truncatula.</title>
        <authorList>
            <person name="Tang H."/>
            <person name="Krishnakumar V."/>
            <person name="Bidwell S."/>
            <person name="Rosen B."/>
            <person name="Chan A."/>
            <person name="Zhou S."/>
            <person name="Gentzbittel L."/>
            <person name="Childs K.L."/>
            <person name="Yandell M."/>
            <person name="Gundlach H."/>
            <person name="Mayer K.F."/>
            <person name="Schwartz D.C."/>
            <person name="Town C.D."/>
        </authorList>
    </citation>
    <scope>GENOME REANNOTATION</scope>
    <source>
        <strain evidence="5 6">cv. Jemalong A17</strain>
    </source>
</reference>
<evidence type="ECO:0000256" key="2">
    <source>
        <dbReference type="ARBA" id="ARBA00022946"/>
    </source>
</evidence>
<keyword evidence="1" id="KW-0507">mRNA processing</keyword>
<evidence type="ECO:0000313" key="4">
    <source>
        <dbReference type="EMBL" id="AES63221.1"/>
    </source>
</evidence>
<proteinExistence type="predicted"/>
<dbReference type="GO" id="GO:0006397">
    <property type="term" value="P:mRNA processing"/>
    <property type="evidence" value="ECO:0007669"/>
    <property type="project" value="UniProtKB-KW"/>
</dbReference>
<dbReference type="GO" id="GO:0016554">
    <property type="term" value="P:cytidine to uridine editing"/>
    <property type="evidence" value="ECO:0007669"/>
    <property type="project" value="InterPro"/>
</dbReference>
<dbReference type="Proteomes" id="UP000002051">
    <property type="component" value="Chromosome 2"/>
</dbReference>
<dbReference type="GO" id="GO:0005739">
    <property type="term" value="C:mitochondrion"/>
    <property type="evidence" value="ECO:0000318"/>
    <property type="project" value="GO_Central"/>
</dbReference>
<dbReference type="InterPro" id="IPR039206">
    <property type="entry name" value="MORF/ORRM1/DAG-like"/>
</dbReference>
<dbReference type="PANTHER" id="PTHR31346:SF5">
    <property type="entry name" value="MULTIPLE ORGANELLAR RNA EDITING FACTOR 1, MITOCHONDRIAL"/>
    <property type="match status" value="1"/>
</dbReference>
<sequence>MASSQILIRRSMRSLSGLHHSFSATATWLSVPITGSISSPLSLSKSINVLDGFQSRSFRSTLISLLSSHYRETSQILFDDDDDDEGCDYNHWFIVFDFPKDNKPTPEEMIRLYEETCAKGLNIRVEEAKKKIYACKTTTYPGFQAVMTEEESKKFEGMPGVIHVLPDYNTALVNKQSYPPQQSYDQAS</sequence>
<dbReference type="EMBL" id="CM001218">
    <property type="protein sequence ID" value="AES63221.1"/>
    <property type="molecule type" value="Genomic_DNA"/>
</dbReference>
<accession>G7INP3</accession>
<dbReference type="HOGENOM" id="CLU_1443053_0_0_1"/>
<dbReference type="GO" id="GO:0080156">
    <property type="term" value="P:mitochondrial mRNA modification"/>
    <property type="evidence" value="ECO:0000318"/>
    <property type="project" value="GO_Central"/>
</dbReference>
<evidence type="ECO:0000259" key="3">
    <source>
        <dbReference type="Pfam" id="PF21864"/>
    </source>
</evidence>
<dbReference type="InterPro" id="IPR054059">
    <property type="entry name" value="MORF/ORRM1/DAG-like_MORF"/>
</dbReference>
<name>G7INP3_MEDTR</name>
<dbReference type="AlphaFoldDB" id="G7INP3"/>
<reference evidence="5" key="3">
    <citation type="submission" date="2015-04" db="UniProtKB">
        <authorList>
            <consortium name="EnsemblPlants"/>
        </authorList>
    </citation>
    <scope>IDENTIFICATION</scope>
    <source>
        <strain evidence="5">cv. Jemalong A17</strain>
    </source>
</reference>
<dbReference type="InterPro" id="IPR037045">
    <property type="entry name" value="S8pro/Inhibitor_I9_sf"/>
</dbReference>
<dbReference type="OMA" id="HYRETSQ"/>
<dbReference type="eggNOG" id="ENOG502QUVM">
    <property type="taxonomic scope" value="Eukaryota"/>
</dbReference>
<dbReference type="EnsemblPlants" id="AES63221">
    <property type="protein sequence ID" value="AES63221"/>
    <property type="gene ID" value="MTR_2g006240"/>
</dbReference>
<dbReference type="STRING" id="3880.G7INP3"/>